<keyword evidence="1" id="KW-0472">Membrane</keyword>
<keyword evidence="1" id="KW-0812">Transmembrane</keyword>
<comment type="caution">
    <text evidence="2">The sequence shown here is derived from an EMBL/GenBank/DDBJ whole genome shotgun (WGS) entry which is preliminary data.</text>
</comment>
<feature type="transmembrane region" description="Helical" evidence="1">
    <location>
        <begin position="95"/>
        <end position="117"/>
    </location>
</feature>
<proteinExistence type="predicted"/>
<feature type="transmembrane region" description="Helical" evidence="1">
    <location>
        <begin position="58"/>
        <end position="83"/>
    </location>
</feature>
<name>A0A1G2KSP9_9BACT</name>
<reference evidence="2 3" key="1">
    <citation type="journal article" date="2016" name="Nat. Commun.">
        <title>Thousands of microbial genomes shed light on interconnected biogeochemical processes in an aquifer system.</title>
        <authorList>
            <person name="Anantharaman K."/>
            <person name="Brown C.T."/>
            <person name="Hug L.A."/>
            <person name="Sharon I."/>
            <person name="Castelle C.J."/>
            <person name="Probst A.J."/>
            <person name="Thomas B.C."/>
            <person name="Singh A."/>
            <person name="Wilkins M.J."/>
            <person name="Karaoz U."/>
            <person name="Brodie E.L."/>
            <person name="Williams K.H."/>
            <person name="Hubbard S.S."/>
            <person name="Banfield J.F."/>
        </authorList>
    </citation>
    <scope>NUCLEOTIDE SEQUENCE [LARGE SCALE GENOMIC DNA]</scope>
</reference>
<evidence type="ECO:0000313" key="2">
    <source>
        <dbReference type="EMBL" id="OHA02475.1"/>
    </source>
</evidence>
<evidence type="ECO:0000313" key="3">
    <source>
        <dbReference type="Proteomes" id="UP000177811"/>
    </source>
</evidence>
<organism evidence="2 3">
    <name type="scientific">Candidatus Sungbacteria bacterium RIFCSPHIGHO2_02_FULL_51_29</name>
    <dbReference type="NCBI Taxonomy" id="1802273"/>
    <lineage>
        <taxon>Bacteria</taxon>
        <taxon>Candidatus Sungiibacteriota</taxon>
    </lineage>
</organism>
<gene>
    <name evidence="2" type="ORF">A3C16_05360</name>
</gene>
<dbReference type="AlphaFoldDB" id="A0A1G2KSP9"/>
<dbReference type="EMBL" id="MHQL01000034">
    <property type="protein sequence ID" value="OHA02475.1"/>
    <property type="molecule type" value="Genomic_DNA"/>
</dbReference>
<accession>A0A1G2KSP9</accession>
<feature type="transmembrane region" description="Helical" evidence="1">
    <location>
        <begin position="20"/>
        <end position="46"/>
    </location>
</feature>
<protein>
    <submittedName>
        <fullName evidence="2">Uncharacterized protein</fullName>
    </submittedName>
</protein>
<keyword evidence="1" id="KW-1133">Transmembrane helix</keyword>
<dbReference type="Proteomes" id="UP000177811">
    <property type="component" value="Unassembled WGS sequence"/>
</dbReference>
<evidence type="ECO:0000256" key="1">
    <source>
        <dbReference type="SAM" id="Phobius"/>
    </source>
</evidence>
<sequence>MPFSRWNEFFAKIFYRSAFAVSMCLVGALLGISTAGFLFALLLFFLDISFGVPKYLLNLSWIPTLLIGAGIMMVVGYAGQFLFGLSFISVDAVRWWQWMLLVVGGFTGEVLLSKVLVWRGINIPRS</sequence>